<evidence type="ECO:0000313" key="2">
    <source>
        <dbReference type="Proteomes" id="UP000606115"/>
    </source>
</evidence>
<reference evidence="2" key="1">
    <citation type="journal article" date="2019" name="Int. J. Syst. Evol. Microbiol.">
        <title>The Global Catalogue of Microorganisms (GCM) 10K type strain sequencing project: providing services to taxonomists for standard genome sequencing and annotation.</title>
        <authorList>
            <consortium name="The Broad Institute Genomics Platform"/>
            <consortium name="The Broad Institute Genome Sequencing Center for Infectious Disease"/>
            <person name="Wu L."/>
            <person name="Ma J."/>
        </authorList>
    </citation>
    <scope>NUCLEOTIDE SEQUENCE [LARGE SCALE GENOMIC DNA]</scope>
    <source>
        <strain evidence="2">CGMCC 1.3685</strain>
    </source>
</reference>
<keyword evidence="2" id="KW-1185">Reference proteome</keyword>
<dbReference type="Proteomes" id="UP000606115">
    <property type="component" value="Unassembled WGS sequence"/>
</dbReference>
<protein>
    <submittedName>
        <fullName evidence="1">Uncharacterized protein</fullName>
    </submittedName>
</protein>
<organism evidence="1 2">
    <name type="scientific">Glutamicibacter ardleyensis</name>
    <dbReference type="NCBI Taxonomy" id="225894"/>
    <lineage>
        <taxon>Bacteria</taxon>
        <taxon>Bacillati</taxon>
        <taxon>Actinomycetota</taxon>
        <taxon>Actinomycetes</taxon>
        <taxon>Micrococcales</taxon>
        <taxon>Micrococcaceae</taxon>
        <taxon>Glutamicibacter</taxon>
    </lineage>
</organism>
<comment type="caution">
    <text evidence="1">The sequence shown here is derived from an EMBL/GenBank/DDBJ whole genome shotgun (WGS) entry which is preliminary data.</text>
</comment>
<dbReference type="EMBL" id="BMKX01000004">
    <property type="protein sequence ID" value="GGJ61274.1"/>
    <property type="molecule type" value="Genomic_DNA"/>
</dbReference>
<evidence type="ECO:0000313" key="1">
    <source>
        <dbReference type="EMBL" id="GGJ61274.1"/>
    </source>
</evidence>
<gene>
    <name evidence="1" type="ORF">GCM10007173_20030</name>
</gene>
<accession>A0ABQ2DPK2</accession>
<name>A0ABQ2DPK2_9MICC</name>
<proteinExistence type="predicted"/>
<sequence length="59" mass="6438">MHHVSPWIHSGQRTAVDDTGWFYLSASIIRILPANGSGGFPDSGRVLMGLKLVGQFSRI</sequence>
<dbReference type="GeneID" id="303304361"/>
<dbReference type="RefSeq" id="WP_096254969.1">
    <property type="nucleotide sequence ID" value="NZ_BMKX01000004.1"/>
</dbReference>